<keyword evidence="13" id="KW-0333">Golgi apparatus</keyword>
<evidence type="ECO:0000256" key="13">
    <source>
        <dbReference type="ARBA" id="ARBA00023034"/>
    </source>
</evidence>
<dbReference type="GeneID" id="109111211"/>
<feature type="compositionally biased region" description="Polar residues" evidence="18">
    <location>
        <begin position="645"/>
        <end position="660"/>
    </location>
</feature>
<feature type="compositionally biased region" description="Low complexity" evidence="18">
    <location>
        <begin position="273"/>
        <end position="283"/>
    </location>
</feature>
<feature type="compositionally biased region" description="Low complexity" evidence="18">
    <location>
        <begin position="704"/>
        <end position="714"/>
    </location>
</feature>
<dbReference type="GO" id="GO:0040001">
    <property type="term" value="P:establishment of mitotic spindle localization"/>
    <property type="evidence" value="ECO:0007669"/>
    <property type="project" value="TreeGrafter"/>
</dbReference>
<keyword evidence="14" id="KW-0206">Cytoskeleton</keyword>
<name>A0A9Q9XH76_CYPCA</name>
<dbReference type="GO" id="GO:0000776">
    <property type="term" value="C:kinetochore"/>
    <property type="evidence" value="ECO:0007669"/>
    <property type="project" value="UniProtKB-KW"/>
</dbReference>
<dbReference type="PANTHER" id="PTHR21567:SF30">
    <property type="entry name" value="CLIP-ASSOCIATING PROTEIN 2"/>
    <property type="match status" value="1"/>
</dbReference>
<dbReference type="InterPro" id="IPR000357">
    <property type="entry name" value="HEAT"/>
</dbReference>
<reference evidence="20" key="1">
    <citation type="submission" date="2025-08" db="UniProtKB">
        <authorList>
            <consortium name="RefSeq"/>
        </authorList>
    </citation>
    <scope>IDENTIFICATION</scope>
    <source>
        <tissue evidence="20">Muscle</tissue>
    </source>
</reference>
<keyword evidence="6" id="KW-0158">Chromosome</keyword>
<feature type="region of interest" description="Disordered" evidence="18">
    <location>
        <begin position="239"/>
        <end position="293"/>
    </location>
</feature>
<feature type="region of interest" description="Disordered" evidence="18">
    <location>
        <begin position="1210"/>
        <end position="1302"/>
    </location>
</feature>
<dbReference type="GO" id="GO:0090307">
    <property type="term" value="P:mitotic spindle assembly"/>
    <property type="evidence" value="ECO:0007669"/>
    <property type="project" value="TreeGrafter"/>
</dbReference>
<keyword evidence="12" id="KW-0995">Kinetochore</keyword>
<feature type="compositionally biased region" description="Polar residues" evidence="18">
    <location>
        <begin position="1141"/>
        <end position="1150"/>
    </location>
</feature>
<dbReference type="RefSeq" id="XP_042601770.1">
    <property type="nucleotide sequence ID" value="XM_042745836.1"/>
</dbReference>
<dbReference type="InterPro" id="IPR021133">
    <property type="entry name" value="HEAT_type_2"/>
</dbReference>
<evidence type="ECO:0000256" key="2">
    <source>
        <dbReference type="ARBA" id="ARBA00004300"/>
    </source>
</evidence>
<feature type="compositionally biased region" description="Low complexity" evidence="18">
    <location>
        <begin position="581"/>
        <end position="593"/>
    </location>
</feature>
<dbReference type="FunFam" id="1.25.10.10:FF:000001">
    <property type="entry name" value="CLIP-associating protein 1 isoform 2"/>
    <property type="match status" value="1"/>
</dbReference>
<feature type="domain" description="TOG" evidence="19">
    <location>
        <begin position="905"/>
        <end position="1143"/>
    </location>
</feature>
<dbReference type="FunFam" id="1.25.10.10:FF:000006">
    <property type="entry name" value="CLIP-associating protein 1 isoform 2"/>
    <property type="match status" value="1"/>
</dbReference>
<evidence type="ECO:0000256" key="14">
    <source>
        <dbReference type="ARBA" id="ARBA00023212"/>
    </source>
</evidence>
<evidence type="ECO:0000256" key="10">
    <source>
        <dbReference type="ARBA" id="ARBA00022737"/>
    </source>
</evidence>
<feature type="compositionally biased region" description="Acidic residues" evidence="18">
    <location>
        <begin position="1291"/>
        <end position="1301"/>
    </location>
</feature>
<accession>A0A9Q9XH76</accession>
<dbReference type="Pfam" id="PF02985">
    <property type="entry name" value="HEAT"/>
    <property type="match status" value="1"/>
</dbReference>
<keyword evidence="7" id="KW-0963">Cytoplasm</keyword>
<dbReference type="InterPro" id="IPR048491">
    <property type="entry name" value="XMAP215_CLASP_TOG"/>
</dbReference>
<evidence type="ECO:0000256" key="12">
    <source>
        <dbReference type="ARBA" id="ARBA00022838"/>
    </source>
</evidence>
<feature type="domain" description="TOG" evidence="19">
    <location>
        <begin position="320"/>
        <end position="550"/>
    </location>
</feature>
<evidence type="ECO:0000313" key="20">
    <source>
        <dbReference type="RefSeq" id="XP_042601770.1"/>
    </source>
</evidence>
<dbReference type="FunFam" id="1.25.10.10:FF:000005">
    <property type="entry name" value="CLIP-associating protein 1 isoform 2"/>
    <property type="match status" value="1"/>
</dbReference>
<protein>
    <submittedName>
        <fullName evidence="20">CLIP-associating protein 2 isoform X13</fullName>
    </submittedName>
</protein>
<dbReference type="GO" id="GO:0051301">
    <property type="term" value="P:cell division"/>
    <property type="evidence" value="ECO:0007669"/>
    <property type="project" value="UniProtKB-KW"/>
</dbReference>
<keyword evidence="10" id="KW-0677">Repeat</keyword>
<feature type="domain" description="TOG" evidence="19">
    <location>
        <begin position="8"/>
        <end position="233"/>
    </location>
</feature>
<dbReference type="Pfam" id="PF12348">
    <property type="entry name" value="CLASP_N"/>
    <property type="match status" value="1"/>
</dbReference>
<gene>
    <name evidence="20" type="primary">LOC109111211</name>
</gene>
<evidence type="ECO:0000256" key="17">
    <source>
        <dbReference type="PROSITE-ProRule" id="PRU00103"/>
    </source>
</evidence>
<dbReference type="Proteomes" id="UP001155660">
    <property type="component" value="Chromosome B19"/>
</dbReference>
<keyword evidence="15" id="KW-0131">Cell cycle</keyword>
<feature type="region of interest" description="Disordered" evidence="18">
    <location>
        <begin position="546"/>
        <end position="799"/>
    </location>
</feature>
<evidence type="ECO:0000259" key="19">
    <source>
        <dbReference type="SMART" id="SM01349"/>
    </source>
</evidence>
<evidence type="ECO:0000256" key="7">
    <source>
        <dbReference type="ARBA" id="ARBA00022490"/>
    </source>
</evidence>
<dbReference type="InterPro" id="IPR057546">
    <property type="entry name" value="HEAT_GCN1"/>
</dbReference>
<feature type="compositionally biased region" description="Polar residues" evidence="18">
    <location>
        <begin position="1270"/>
        <end position="1283"/>
    </location>
</feature>
<evidence type="ECO:0000256" key="5">
    <source>
        <dbReference type="ARBA" id="ARBA00009549"/>
    </source>
</evidence>
<evidence type="ECO:0000256" key="18">
    <source>
        <dbReference type="SAM" id="MobiDB-lite"/>
    </source>
</evidence>
<dbReference type="PROSITE" id="PS50077">
    <property type="entry name" value="HEAT_REPEAT"/>
    <property type="match status" value="1"/>
</dbReference>
<evidence type="ECO:0000256" key="11">
    <source>
        <dbReference type="ARBA" id="ARBA00022776"/>
    </source>
</evidence>
<dbReference type="GO" id="GO:0005813">
    <property type="term" value="C:centrosome"/>
    <property type="evidence" value="ECO:0007669"/>
    <property type="project" value="UniProtKB-SubCell"/>
</dbReference>
<dbReference type="InterPro" id="IPR034085">
    <property type="entry name" value="TOG"/>
</dbReference>
<dbReference type="GO" id="GO:0045180">
    <property type="term" value="C:basal cortex"/>
    <property type="evidence" value="ECO:0007669"/>
    <property type="project" value="TreeGrafter"/>
</dbReference>
<feature type="compositionally biased region" description="Low complexity" evidence="18">
    <location>
        <begin position="549"/>
        <end position="569"/>
    </location>
</feature>
<dbReference type="GO" id="GO:0005876">
    <property type="term" value="C:spindle microtubule"/>
    <property type="evidence" value="ECO:0007669"/>
    <property type="project" value="TreeGrafter"/>
</dbReference>
<evidence type="ECO:0000256" key="15">
    <source>
        <dbReference type="ARBA" id="ARBA00023306"/>
    </source>
</evidence>
<dbReference type="InterPro" id="IPR024395">
    <property type="entry name" value="CLASP_N_dom"/>
</dbReference>
<dbReference type="GO" id="GO:0005794">
    <property type="term" value="C:Golgi apparatus"/>
    <property type="evidence" value="ECO:0007669"/>
    <property type="project" value="UniProtKB-SubCell"/>
</dbReference>
<dbReference type="PANTHER" id="PTHR21567">
    <property type="entry name" value="CLASP"/>
    <property type="match status" value="1"/>
</dbReference>
<evidence type="ECO:0000256" key="9">
    <source>
        <dbReference type="ARBA" id="ARBA00022701"/>
    </source>
</evidence>
<evidence type="ECO:0000256" key="8">
    <source>
        <dbReference type="ARBA" id="ARBA00022618"/>
    </source>
</evidence>
<feature type="domain" description="TOG" evidence="19">
    <location>
        <begin position="1300"/>
        <end position="1535"/>
    </location>
</feature>
<dbReference type="Pfam" id="PF23271">
    <property type="entry name" value="HEAT_GCN1"/>
    <property type="match status" value="1"/>
</dbReference>
<dbReference type="GO" id="GO:0072686">
    <property type="term" value="C:mitotic spindle"/>
    <property type="evidence" value="ECO:0007669"/>
    <property type="project" value="TreeGrafter"/>
</dbReference>
<dbReference type="GO" id="GO:0005881">
    <property type="term" value="C:cytoplasmic microtubule"/>
    <property type="evidence" value="ECO:0007669"/>
    <property type="project" value="TreeGrafter"/>
</dbReference>
<organism evidence="20">
    <name type="scientific">Cyprinus carpio</name>
    <name type="common">Common carp</name>
    <dbReference type="NCBI Taxonomy" id="7962"/>
    <lineage>
        <taxon>Eukaryota</taxon>
        <taxon>Metazoa</taxon>
        <taxon>Chordata</taxon>
        <taxon>Craniata</taxon>
        <taxon>Vertebrata</taxon>
        <taxon>Euteleostomi</taxon>
        <taxon>Actinopterygii</taxon>
        <taxon>Neopterygii</taxon>
        <taxon>Teleostei</taxon>
        <taxon>Ostariophysi</taxon>
        <taxon>Cypriniformes</taxon>
        <taxon>Cyprinidae</taxon>
        <taxon>Cyprininae</taxon>
        <taxon>Cyprinus</taxon>
    </lineage>
</organism>
<dbReference type="Pfam" id="PF21041">
    <property type="entry name" value="XMAP215_CLASP_TOG"/>
    <property type="match status" value="1"/>
</dbReference>
<comment type="similarity">
    <text evidence="5">Belongs to the CLASP family.</text>
</comment>
<evidence type="ECO:0000256" key="4">
    <source>
        <dbReference type="ARBA" id="ARBA00004629"/>
    </source>
</evidence>
<keyword evidence="16" id="KW-0137">Centromere</keyword>
<evidence type="ECO:0000256" key="16">
    <source>
        <dbReference type="ARBA" id="ARBA00023328"/>
    </source>
</evidence>
<feature type="compositionally biased region" description="Polar residues" evidence="18">
    <location>
        <begin position="1236"/>
        <end position="1262"/>
    </location>
</feature>
<feature type="compositionally biased region" description="Polar residues" evidence="18">
    <location>
        <begin position="1159"/>
        <end position="1181"/>
    </location>
</feature>
<feature type="region of interest" description="Disordered" evidence="18">
    <location>
        <begin position="1141"/>
        <end position="1186"/>
    </location>
</feature>
<keyword evidence="9" id="KW-0493">Microtubule</keyword>
<dbReference type="SMART" id="SM01349">
    <property type="entry name" value="TOG"/>
    <property type="match status" value="4"/>
</dbReference>
<comment type="subcellular location">
    <subcellularLocation>
        <location evidence="4">Chromosome</location>
        <location evidence="4">Centromere</location>
        <location evidence="4">Kinetochore</location>
    </subcellularLocation>
    <subcellularLocation>
        <location evidence="2">Cytoplasm</location>
        <location evidence="2">Cytoskeleton</location>
        <location evidence="2">Microtubule organizing center</location>
        <location evidence="2">Centrosome</location>
    </subcellularLocation>
    <subcellularLocation>
        <location evidence="1">Cytoplasm</location>
        <location evidence="1">Cytoskeleton</location>
        <location evidence="1">Spindle</location>
    </subcellularLocation>
    <subcellularLocation>
        <location evidence="3">Golgi apparatus</location>
        <location evidence="3">trans-Golgi network</location>
    </subcellularLocation>
</comment>
<evidence type="ECO:0000256" key="1">
    <source>
        <dbReference type="ARBA" id="ARBA00004186"/>
    </source>
</evidence>
<feature type="compositionally biased region" description="Basic and acidic residues" evidence="18">
    <location>
        <begin position="1213"/>
        <end position="1227"/>
    </location>
</feature>
<sequence length="1543" mass="169272">MEENDNMDYFYKQVLQKDVTRRLQVGPDLIDYLSDPQRSWDVEQDKSRLDKTIDELTGWVNSSNYKVALLGIDIVSAFVDRMTDHFRGYIGTVVPALVDRLGDAKDQVREQAQALILKLMEQTATPMYVWERLCPGFKHKNFRSREGLCLCLVATLNAYGAQPLSLSKFVPHLCSLTGDQNLQVREAAITTLVEVYRHVGEKVRADLNKRDLPSARLQTILSRFDEVLNSGNMALSLSQDRSFDDDDSVDGSRPSSAQAAFKVPKVPKKPGDSASSSRRPSAPGAAKTGVSKEGAGAIDEEDFIKAFTDVPTVQIYSTRDLEDNLNKIREVLSDDKHDWDHRTNALKKFRSLLVAGAADYDCFYQHLRLLDGAFKLSAKDLRSQVVREACITVAQLSTLLGNKFDHGAEAIVPVLFNLIPNCAKVMATSGTAAIRIIIRHTHVPRLIPLITGNCTSKSVSVRRHCYEFLDLLLQEWQTHSLERHVAVLVDSIKKGIRDADSEARVEARKAYWGLRAHFPVEAESLYNSLEPSYQKTLQSCLKSSGSVASLPQSDRSSSSSQESLNRPLSKWSAAPGRVPAGSKSSGSPGSLQRSRSDVDVNAAAGAKVRHSGQVGGAGRVTAGLTPGSYASLDDASDKDGRLRTKQTLSKASGMGSSQVDSRGRTRSKMASQSQRSDDSDCTPGSQSATPVGAGSRSGSPGRVLTSTALSTLSTGAQRVSAAPGSHRRSRIPRSQGCSRDSSPTRLSVAPSNISHIYNGSKGARGSRIPRPSVSQGCSREASRESSRDTSPVRSFTPLASRHYSRSTGALHAPDAFGAAGSGLGMSQSSRLSSSVSAMRVLNTGSDVEEALADALLLGDMQGKQKKPARRRYDAYGMYSDDDANSDASSACSERSYSSRNGSIPTYMRQTEDVAEVLNRCASANWSERKEGLMGLQALLKTQRTLSRVELKRLCEIFTRMFADPHSKRVFSMFLETLVDFIAVHKEDLQDWLFVLLTQLLKKMGADLLGSVQAKVQKALDVTRESFPNDLQFTILMRFTVDQTQTPNLKVKVAILKYIETLTLQMEPQDFVNSSETRLAVSRIITWTTEPKSSDVRKAAQSVLISLFQLNTPEFTMLLAALPKTFQDGATKLLQNHLRNTGNTAQASMGSPLTRHTPRSPASWSSPLTSPTNISQNTSSPSAFDYDTENMNSEEIYSSLRGVSQAIQNLSVRSQEDMTEPPRKRDGDGGEEGGDQPTDSGRTALDNKTSLLNTMPLLSSSPRPTKEYQPVSYSDTSFTSSPFNKSLKDADQDAESFTDDSGVDQSEVVAELLKELSNHSERVEERKSALCELMRLIRETQLHVWDEHFKTILLLLLETLGDGEHVIRALALRVLKEILNRQPWRFKNYAELTIMKTLEAHKDPHKEVVRAAEEAASMLATSISPDQCIKVLCPIIQSADYPINLAAIKMLNKVIERLPKEGLLQMLPEIVPGLIQGYDDSESSVRKACVFCLVAIYAVIGEDLKPHLSQLSGSKLKLLNLYIKRAQSGSGGSDQSSDMGGQGL</sequence>
<feature type="repeat" description="HEAT" evidence="17">
    <location>
        <begin position="169"/>
        <end position="207"/>
    </location>
</feature>
<proteinExistence type="inferred from homology"/>
<evidence type="ECO:0000256" key="6">
    <source>
        <dbReference type="ARBA" id="ARBA00022454"/>
    </source>
</evidence>
<keyword evidence="8" id="KW-0132">Cell division</keyword>
<evidence type="ECO:0000256" key="3">
    <source>
        <dbReference type="ARBA" id="ARBA00004601"/>
    </source>
</evidence>
<keyword evidence="11" id="KW-0498">Mitosis</keyword>
<feature type="compositionally biased region" description="Polar residues" evidence="18">
    <location>
        <begin position="735"/>
        <end position="757"/>
    </location>
</feature>
<dbReference type="GO" id="GO:0008017">
    <property type="term" value="F:microtubule binding"/>
    <property type="evidence" value="ECO:0007669"/>
    <property type="project" value="TreeGrafter"/>
</dbReference>